<sequence length="397" mass="44935">MSLYLYLLSVAGEEFTGMWIPIDGTDVHLLTRTNVVRNPITQDSWSGKGVTPDIAVPREEALAEALRKIRGREDTNMADSAGNTGDTSLHRRPPATTNMSGNISPGPFSPPFHFKGVNFVPLADRRAVEQVESFQVRDDDVFVSAYQKSGTTWVQQIVSLLSTEGDLSEVSKIPIVVRVPWLETMDMSGSGQPYPQLLKDAPSPRLMKTHMPYHMLPQQAREGKGKIIYCARNVKDVVVSWHKMREGLAHIPSGTFDENFQEFINPEQAVYGLWWDVVSEYWRHKDDDNMLFVKFEDLKRDLRGNVVKIANFLSETLSDQRIDEVTANCTFSAMKNNEATNLTRAEAFKDLATKEFEFIRKGKVGDWKNSLSPEQSKILDDIHRTKMAGVDLTFEFE</sequence>
<keyword evidence="2 3" id="KW-0808">Transferase</keyword>
<dbReference type="InterPro" id="IPR027417">
    <property type="entry name" value="P-loop_NTPase"/>
</dbReference>
<evidence type="ECO:0000256" key="4">
    <source>
        <dbReference type="SAM" id="MobiDB-lite"/>
    </source>
</evidence>
<dbReference type="Pfam" id="PF00685">
    <property type="entry name" value="Sulfotransfer_1"/>
    <property type="match status" value="1"/>
</dbReference>
<dbReference type="EMBL" id="OV696699">
    <property type="protein sequence ID" value="CAH1245467.1"/>
    <property type="molecule type" value="Genomic_DNA"/>
</dbReference>
<reference evidence="6" key="1">
    <citation type="submission" date="2022-01" db="EMBL/GenBank/DDBJ databases">
        <authorList>
            <person name="Braso-Vives M."/>
        </authorList>
    </citation>
    <scope>NUCLEOTIDE SEQUENCE</scope>
</reference>
<comment type="similarity">
    <text evidence="1 3">Belongs to the sulfotransferase 1 family.</text>
</comment>
<keyword evidence="7" id="KW-1185">Reference proteome</keyword>
<dbReference type="PANTHER" id="PTHR11783">
    <property type="entry name" value="SULFOTRANSFERASE SULT"/>
    <property type="match status" value="1"/>
</dbReference>
<accession>A0A8K0EEF1</accession>
<proteinExistence type="inferred from homology"/>
<feature type="region of interest" description="Disordered" evidence="4">
    <location>
        <begin position="73"/>
        <end position="107"/>
    </location>
</feature>
<evidence type="ECO:0000259" key="5">
    <source>
        <dbReference type="Pfam" id="PF00685"/>
    </source>
</evidence>
<dbReference type="InterPro" id="IPR000863">
    <property type="entry name" value="Sulfotransferase_dom"/>
</dbReference>
<evidence type="ECO:0000313" key="6">
    <source>
        <dbReference type="EMBL" id="CAH1245467.1"/>
    </source>
</evidence>
<dbReference type="OrthoDB" id="205623at2759"/>
<dbReference type="GO" id="GO:0008146">
    <property type="term" value="F:sulfotransferase activity"/>
    <property type="evidence" value="ECO:0007669"/>
    <property type="project" value="InterPro"/>
</dbReference>
<protein>
    <recommendedName>
        <fullName evidence="3">Sulfotransferase</fullName>
        <ecNumber evidence="3">2.8.2.-</ecNumber>
    </recommendedName>
</protein>
<dbReference type="Proteomes" id="UP000838412">
    <property type="component" value="Chromosome 14"/>
</dbReference>
<feature type="compositionally biased region" description="Polar residues" evidence="4">
    <location>
        <begin position="77"/>
        <end position="87"/>
    </location>
</feature>
<dbReference type="EC" id="2.8.2.-" evidence="3"/>
<dbReference type="Gene3D" id="3.40.50.300">
    <property type="entry name" value="P-loop containing nucleotide triphosphate hydrolases"/>
    <property type="match status" value="1"/>
</dbReference>
<organism evidence="6 7">
    <name type="scientific">Branchiostoma lanceolatum</name>
    <name type="common">Common lancelet</name>
    <name type="synonym">Amphioxus lanceolatum</name>
    <dbReference type="NCBI Taxonomy" id="7740"/>
    <lineage>
        <taxon>Eukaryota</taxon>
        <taxon>Metazoa</taxon>
        <taxon>Chordata</taxon>
        <taxon>Cephalochordata</taxon>
        <taxon>Leptocardii</taxon>
        <taxon>Amphioxiformes</taxon>
        <taxon>Branchiostomatidae</taxon>
        <taxon>Branchiostoma</taxon>
    </lineage>
</organism>
<feature type="domain" description="Sulfotransferase" evidence="5">
    <location>
        <begin position="138"/>
        <end position="390"/>
    </location>
</feature>
<evidence type="ECO:0000256" key="1">
    <source>
        <dbReference type="ARBA" id="ARBA00005771"/>
    </source>
</evidence>
<name>A0A8K0EEF1_BRALA</name>
<dbReference type="AlphaFoldDB" id="A0A8K0EEF1"/>
<dbReference type="SUPFAM" id="SSF52540">
    <property type="entry name" value="P-loop containing nucleoside triphosphate hydrolases"/>
    <property type="match status" value="1"/>
</dbReference>
<evidence type="ECO:0000313" key="7">
    <source>
        <dbReference type="Proteomes" id="UP000838412"/>
    </source>
</evidence>
<evidence type="ECO:0000256" key="3">
    <source>
        <dbReference type="RuleBase" id="RU361155"/>
    </source>
</evidence>
<gene>
    <name evidence="6" type="primary">SULT1A4</name>
    <name evidence="6" type="ORF">BLAG_LOCUS7794</name>
</gene>
<evidence type="ECO:0000256" key="2">
    <source>
        <dbReference type="ARBA" id="ARBA00022679"/>
    </source>
</evidence>